<dbReference type="InterPro" id="IPR005256">
    <property type="entry name" value="Anth_synth_I_PabB"/>
</dbReference>
<evidence type="ECO:0000256" key="1">
    <source>
        <dbReference type="ARBA" id="ARBA00001946"/>
    </source>
</evidence>
<name>A0A0V8M2D4_9CHLR</name>
<dbReference type="PRINTS" id="PR00095">
    <property type="entry name" value="ANTSNTHASEI"/>
</dbReference>
<feature type="domain" description="Chorismate-utilising enzyme C-terminal" evidence="17">
    <location>
        <begin position="208"/>
        <end position="461"/>
    </location>
</feature>
<dbReference type="SUPFAM" id="SSF56322">
    <property type="entry name" value="ADC synthase"/>
    <property type="match status" value="1"/>
</dbReference>
<dbReference type="Pfam" id="PF04715">
    <property type="entry name" value="Anth_synt_I_N"/>
    <property type="match status" value="1"/>
</dbReference>
<evidence type="ECO:0000256" key="9">
    <source>
        <dbReference type="ARBA" id="ARBA00022822"/>
    </source>
</evidence>
<comment type="catalytic activity">
    <reaction evidence="14 15">
        <text>chorismate + L-glutamine = anthranilate + pyruvate + L-glutamate + H(+)</text>
        <dbReference type="Rhea" id="RHEA:21732"/>
        <dbReference type="ChEBI" id="CHEBI:15361"/>
        <dbReference type="ChEBI" id="CHEBI:15378"/>
        <dbReference type="ChEBI" id="CHEBI:16567"/>
        <dbReference type="ChEBI" id="CHEBI:29748"/>
        <dbReference type="ChEBI" id="CHEBI:29985"/>
        <dbReference type="ChEBI" id="CHEBI:58359"/>
        <dbReference type="EC" id="4.1.3.27"/>
    </reaction>
</comment>
<dbReference type="GO" id="GO:0000162">
    <property type="term" value="P:L-tryptophan biosynthetic process"/>
    <property type="evidence" value="ECO:0007669"/>
    <property type="project" value="UniProtKB-UniPathway"/>
</dbReference>
<dbReference type="GO" id="GO:0046872">
    <property type="term" value="F:metal ion binding"/>
    <property type="evidence" value="ECO:0007669"/>
    <property type="project" value="UniProtKB-KW"/>
</dbReference>
<feature type="domain" description="Anthranilate synthase component I N-terminal" evidence="18">
    <location>
        <begin position="28"/>
        <end position="152"/>
    </location>
</feature>
<comment type="caution">
    <text evidence="19">The sequence shown here is derived from an EMBL/GenBank/DDBJ whole genome shotgun (WGS) entry which is preliminary data.</text>
</comment>
<evidence type="ECO:0000256" key="15">
    <source>
        <dbReference type="RuleBase" id="RU364045"/>
    </source>
</evidence>
<evidence type="ECO:0000256" key="11">
    <source>
        <dbReference type="ARBA" id="ARBA00023141"/>
    </source>
</evidence>
<dbReference type="Gene3D" id="3.60.120.10">
    <property type="entry name" value="Anthranilate synthase"/>
    <property type="match status" value="1"/>
</dbReference>
<comment type="cofactor">
    <cofactor evidence="1 15">
        <name>Mg(2+)</name>
        <dbReference type="ChEBI" id="CHEBI:18420"/>
    </cofactor>
</comment>
<dbReference type="UniPathway" id="UPA00035">
    <property type="reaction ID" value="UER00040"/>
</dbReference>
<comment type="pathway">
    <text evidence="2 15">Amino-acid biosynthesis; L-tryptophan biosynthesis; L-tryptophan from chorismate: step 1/5.</text>
</comment>
<evidence type="ECO:0000256" key="2">
    <source>
        <dbReference type="ARBA" id="ARBA00004873"/>
    </source>
</evidence>
<evidence type="ECO:0000256" key="13">
    <source>
        <dbReference type="ARBA" id="ARBA00025634"/>
    </source>
</evidence>
<evidence type="ECO:0000256" key="3">
    <source>
        <dbReference type="ARBA" id="ARBA00009562"/>
    </source>
</evidence>
<evidence type="ECO:0000256" key="12">
    <source>
        <dbReference type="ARBA" id="ARBA00023239"/>
    </source>
</evidence>
<keyword evidence="11 15" id="KW-0057">Aromatic amino acid biosynthesis</keyword>
<evidence type="ECO:0000256" key="8">
    <source>
        <dbReference type="ARBA" id="ARBA00022723"/>
    </source>
</evidence>
<feature type="coiled-coil region" evidence="16">
    <location>
        <begin position="452"/>
        <end position="479"/>
    </location>
</feature>
<dbReference type="Proteomes" id="UP000053577">
    <property type="component" value="Unassembled WGS sequence"/>
</dbReference>
<dbReference type="InterPro" id="IPR015890">
    <property type="entry name" value="Chorismate_C"/>
</dbReference>
<evidence type="ECO:0000313" key="20">
    <source>
        <dbReference type="Proteomes" id="UP000053577"/>
    </source>
</evidence>
<keyword evidence="9 15" id="KW-0822">Tryptophan biosynthesis</keyword>
<gene>
    <name evidence="15" type="primary">trpE</name>
    <name evidence="19" type="ORF">DA01_04370</name>
</gene>
<dbReference type="AlphaFoldDB" id="A0A0V8M2D4"/>
<evidence type="ECO:0000259" key="18">
    <source>
        <dbReference type="Pfam" id="PF04715"/>
    </source>
</evidence>
<comment type="function">
    <text evidence="13 15">Part of a heterotetrameric complex that catalyzes the two-step biosynthesis of anthranilate, an intermediate in the biosynthesis of L-tryptophan. In the first step, the glutamine-binding beta subunit (TrpG) of anthranilate synthase (AS) provides the glutamine amidotransferase activity which generates ammonia as a substrate that, along with chorismate, is used in the second step, catalyzed by the large alpha subunit of AS (TrpE) to produce anthranilate. In the absence of TrpG, TrpE can synthesize anthranilate directly from chorismate and high concentrations of ammonia.</text>
</comment>
<evidence type="ECO:0000313" key="19">
    <source>
        <dbReference type="EMBL" id="KSV17898.1"/>
    </source>
</evidence>
<dbReference type="InterPro" id="IPR006805">
    <property type="entry name" value="Anth_synth_I_N"/>
</dbReference>
<organism evidence="19 20">
    <name type="scientific">Dehalococcoides mccartyi</name>
    <dbReference type="NCBI Taxonomy" id="61435"/>
    <lineage>
        <taxon>Bacteria</taxon>
        <taxon>Bacillati</taxon>
        <taxon>Chloroflexota</taxon>
        <taxon>Dehalococcoidia</taxon>
        <taxon>Dehalococcoidales</taxon>
        <taxon>Dehalococcoidaceae</taxon>
        <taxon>Dehalococcoides</taxon>
    </lineage>
</organism>
<keyword evidence="16" id="KW-0175">Coiled coil</keyword>
<evidence type="ECO:0000256" key="6">
    <source>
        <dbReference type="ARBA" id="ARBA00020653"/>
    </source>
</evidence>
<evidence type="ECO:0000256" key="4">
    <source>
        <dbReference type="ARBA" id="ARBA00011575"/>
    </source>
</evidence>
<protein>
    <recommendedName>
        <fullName evidence="6 15">Anthranilate synthase component 1</fullName>
        <ecNumber evidence="5 15">4.1.3.27</ecNumber>
    </recommendedName>
</protein>
<dbReference type="RefSeq" id="WP_058292430.1">
    <property type="nucleotide sequence ID" value="NZ_JGYD01000018.1"/>
</dbReference>
<proteinExistence type="inferred from homology"/>
<keyword evidence="8 15" id="KW-0479">Metal-binding</keyword>
<sequence length="485" mass="53833">MYYPSLAEVKKLAGQGNLIPISREIVADLETPVSAFLKIKTSQNAFLLESVEGGERVARYSFIGANPYKVITAYQTDTVPPLKQVENELSKYRLVQVGELPRFCGGAVGFLGYEAVTRFEELPSPASDPLNLPEAVFMLVDTMLVFDHISHSIKVLSYVHTEEDIEASYNKAIQNIEKLISQLRQPLAKTELKPAPAGVPEIKSNFKQTDFESRVSKIRDYLNSGEAIQVVLSQRLSRPTLARPFDIYRALRSVNPSPYMYYLDFGDFQIVGASPEVLVRVEDGEVMTRPLAGTRKRGKTQAEDIRLEQELRQDEKECAEHIMLVDLGRNDIGRISRPGTVRITDVMDVERYSHVMHLVSHVQGKLKADITPFEALQSCFPAGTVSGAPKIRAMEIIAEMETEKRGIYAGAVGYFSYSGNMDMAIAIRTMVVKGGVAHLQAGCGIVSDSVPESEYQETLNKAQALLKALDRAENMATEKPHVVTN</sequence>
<evidence type="ECO:0000256" key="16">
    <source>
        <dbReference type="SAM" id="Coils"/>
    </source>
</evidence>
<dbReference type="PANTHER" id="PTHR11236:SF48">
    <property type="entry name" value="ISOCHORISMATE SYNTHASE MENF"/>
    <property type="match status" value="1"/>
</dbReference>
<dbReference type="PATRIC" id="fig|61435.5.peg.867"/>
<dbReference type="OrthoDB" id="9803598at2"/>
<evidence type="ECO:0000256" key="5">
    <source>
        <dbReference type="ARBA" id="ARBA00012266"/>
    </source>
</evidence>
<dbReference type="InterPro" id="IPR019999">
    <property type="entry name" value="Anth_synth_I-like"/>
</dbReference>
<dbReference type="InterPro" id="IPR005801">
    <property type="entry name" value="ADC_synthase"/>
</dbReference>
<reference evidence="19 20" key="1">
    <citation type="journal article" date="2015" name="Sci. Rep.">
        <title>A comparative genomics and reductive dehalogenase gene transcription study of two chloroethene-respiring bacteria, Dehalococcoides mccartyi strains MB and 11a.</title>
        <authorList>
            <person name="Low A."/>
            <person name="Shen Z."/>
            <person name="Cheng D."/>
            <person name="Rogers M.J."/>
            <person name="Lee P.K."/>
            <person name="He J."/>
        </authorList>
    </citation>
    <scope>NUCLEOTIDE SEQUENCE [LARGE SCALE GENOMIC DNA]</scope>
    <source>
        <strain evidence="19 20">MB</strain>
    </source>
</reference>
<keyword evidence="12 15" id="KW-0456">Lyase</keyword>
<accession>A0A0V8M2D4</accession>
<comment type="similarity">
    <text evidence="3 15">Belongs to the anthranilate synthase component I family.</text>
</comment>
<comment type="subunit">
    <text evidence="4 15">Heterotetramer consisting of two non-identical subunits: a beta subunit (TrpG) and a large alpha subunit (TrpE).</text>
</comment>
<dbReference type="NCBIfam" id="TIGR00564">
    <property type="entry name" value="trpE_most"/>
    <property type="match status" value="1"/>
</dbReference>
<keyword evidence="7 15" id="KW-0028">Amino-acid biosynthesis</keyword>
<dbReference type="GO" id="GO:0004049">
    <property type="term" value="F:anthranilate synthase activity"/>
    <property type="evidence" value="ECO:0007669"/>
    <property type="project" value="UniProtKB-EC"/>
</dbReference>
<dbReference type="PANTHER" id="PTHR11236">
    <property type="entry name" value="AMINOBENZOATE/ANTHRANILATE SYNTHASE"/>
    <property type="match status" value="1"/>
</dbReference>
<dbReference type="EC" id="4.1.3.27" evidence="5 15"/>
<evidence type="ECO:0000259" key="17">
    <source>
        <dbReference type="Pfam" id="PF00425"/>
    </source>
</evidence>
<keyword evidence="10 15" id="KW-0460">Magnesium</keyword>
<evidence type="ECO:0000256" key="7">
    <source>
        <dbReference type="ARBA" id="ARBA00022605"/>
    </source>
</evidence>
<evidence type="ECO:0000256" key="10">
    <source>
        <dbReference type="ARBA" id="ARBA00022842"/>
    </source>
</evidence>
<dbReference type="EMBL" id="JGYD01000018">
    <property type="protein sequence ID" value="KSV17898.1"/>
    <property type="molecule type" value="Genomic_DNA"/>
</dbReference>
<evidence type="ECO:0000256" key="14">
    <source>
        <dbReference type="ARBA" id="ARBA00047683"/>
    </source>
</evidence>
<dbReference type="Pfam" id="PF00425">
    <property type="entry name" value="Chorismate_bind"/>
    <property type="match status" value="1"/>
</dbReference>